<sequence length="604" mass="65140">MRLSSACYIVAACASVGCEPMTDTTEEADTIGDAVTCEAPFPIVTHRGTTSLAGRPPGTTVDDNLLVRGSSGLLEPGGSGSEPPSPDSLPRPAPTPLTRDNPFASGFNGLTHRDQLLAGTGEYEGTQLSVEPPDVPLCVGNGFVLQAVNRAVTAYDTRGDRLVDPIPLNQFFRLAPFADPETGTINDFTADPKCYFDPEVRRWFLTVLQTDEPPENASANTRSHVELAVSKTDDPTGGWNLYEIDTTSDGENGTPEVAGCPCIADQPLIGTDKFGFYASVNLFSFESLQFQRAQVYALQKSALLRGDVPNVDVLDVPLLEGAGFSLQPALIPPRGKFEEKRRGTEYFLSSVISGLPEEQISLWAASNTRSLERCAPDLELDQVFVPSQLYAQPPPALQKPGRTPLRRFLKRLGFDEPLERLNTNDVRMQQVYFADGKLWSGLNTAVGDPERAGIAWFIVEPSVRRGLDAWVVNQGYIALDDTNSVLFPAVAVNARGQGAIGYSLSGPDFFPSVAYSLLDERGAGLVHLIAEGAAPEDGFTGYTAFGGNGVSRWGDYSGAAVDDDGSIWLAAEYIPDLPRSMLANWGTFIAHVSRDARDPEPPCR</sequence>
<dbReference type="EMBL" id="CP012672">
    <property type="protein sequence ID" value="AUX28994.1"/>
    <property type="molecule type" value="Genomic_DNA"/>
</dbReference>
<gene>
    <name evidence="2" type="ORF">SOCE836_010790</name>
</gene>
<dbReference type="AlphaFoldDB" id="A0A4P2QGJ9"/>
<dbReference type="Proteomes" id="UP000295497">
    <property type="component" value="Chromosome"/>
</dbReference>
<reference evidence="2 3" key="1">
    <citation type="submission" date="2015-09" db="EMBL/GenBank/DDBJ databases">
        <title>Sorangium comparison.</title>
        <authorList>
            <person name="Zaburannyi N."/>
            <person name="Bunk B."/>
            <person name="Overmann J."/>
            <person name="Mueller R."/>
        </authorList>
    </citation>
    <scope>NUCLEOTIDE SEQUENCE [LARGE SCALE GENOMIC DNA]</scope>
    <source>
        <strain evidence="2 3">So ce836</strain>
    </source>
</reference>
<organism evidence="2 3">
    <name type="scientific">Sorangium cellulosum</name>
    <name type="common">Polyangium cellulosum</name>
    <dbReference type="NCBI Taxonomy" id="56"/>
    <lineage>
        <taxon>Bacteria</taxon>
        <taxon>Pseudomonadati</taxon>
        <taxon>Myxococcota</taxon>
        <taxon>Polyangia</taxon>
        <taxon>Polyangiales</taxon>
        <taxon>Polyangiaceae</taxon>
        <taxon>Sorangium</taxon>
    </lineage>
</organism>
<protein>
    <submittedName>
        <fullName evidence="2">Uncharacterized protein</fullName>
    </submittedName>
</protein>
<evidence type="ECO:0000313" key="2">
    <source>
        <dbReference type="EMBL" id="AUX28994.1"/>
    </source>
</evidence>
<evidence type="ECO:0000256" key="1">
    <source>
        <dbReference type="SAM" id="MobiDB-lite"/>
    </source>
</evidence>
<name>A0A4P2QGJ9_SORCE</name>
<proteinExistence type="predicted"/>
<accession>A0A4P2QGJ9</accession>
<dbReference type="PROSITE" id="PS51257">
    <property type="entry name" value="PROKAR_LIPOPROTEIN"/>
    <property type="match status" value="1"/>
</dbReference>
<feature type="compositionally biased region" description="Pro residues" evidence="1">
    <location>
        <begin position="83"/>
        <end position="95"/>
    </location>
</feature>
<evidence type="ECO:0000313" key="3">
    <source>
        <dbReference type="Proteomes" id="UP000295497"/>
    </source>
</evidence>
<feature type="region of interest" description="Disordered" evidence="1">
    <location>
        <begin position="68"/>
        <end position="109"/>
    </location>
</feature>